<gene>
    <name evidence="1" type="ORF">HNR15_001111</name>
</gene>
<reference evidence="1 2" key="1">
    <citation type="submission" date="2020-07" db="EMBL/GenBank/DDBJ databases">
        <title>Sequencing the genomes of 1000 actinobacteria strains.</title>
        <authorList>
            <person name="Klenk H.-P."/>
        </authorList>
    </citation>
    <scope>NUCLEOTIDE SEQUENCE [LARGE SCALE GENOMIC DNA]</scope>
    <source>
        <strain evidence="1 2">DSM 29531</strain>
    </source>
</reference>
<dbReference type="InterPro" id="IPR009351">
    <property type="entry name" value="AlkZ-like"/>
</dbReference>
<evidence type="ECO:0000313" key="2">
    <source>
        <dbReference type="Proteomes" id="UP000571817"/>
    </source>
</evidence>
<dbReference type="PANTHER" id="PTHR38479:SF2">
    <property type="entry name" value="WINGED HELIX DNA-BINDING DOMAIN-CONTAINING PROTEIN"/>
    <property type="match status" value="1"/>
</dbReference>
<evidence type="ECO:0000313" key="1">
    <source>
        <dbReference type="EMBL" id="NYJ74148.1"/>
    </source>
</evidence>
<evidence type="ECO:0008006" key="3">
    <source>
        <dbReference type="Google" id="ProtNLM"/>
    </source>
</evidence>
<comment type="caution">
    <text evidence="1">The sequence shown here is derived from an EMBL/GenBank/DDBJ whole genome shotgun (WGS) entry which is preliminary data.</text>
</comment>
<dbReference type="Pfam" id="PF06224">
    <property type="entry name" value="AlkZ-like"/>
    <property type="match status" value="1"/>
</dbReference>
<protein>
    <recommendedName>
        <fullName evidence="3">Winged helix DNA-binding domain-containing protein</fullName>
    </recommendedName>
</protein>
<dbReference type="RefSeq" id="WP_179479822.1">
    <property type="nucleotide sequence ID" value="NZ_JACCFW010000001.1"/>
</dbReference>
<sequence>MSRAVTHQQVARMRLAAQCLAGRSLPTPEDVVRHLTCTQSQDWRACRIALAARTTERSVQAVDAAYDAGRIVRSWPVRGTLHTVLATDLRWMLALTSDRIRAQYATRLAGLGVDAAQLDGVRDLTRELLHGGAALTRRELLDAWTAAGLDVSGQRGAHLLVDLSIDTVVCLGPIRDGVQQFVLCDDWLPKAQPPPDPVTAWARRYLLSHGPAARADFLWWTKLLVREVAPAWEQIVDGLDELTLDGVSLYAAPEVVEAGMSRATLTPLLTAAFDEILLGYADRSATLPARFADHIVPGGNGMFRPVVLDGARAVGTWSAPMKPGAPPRVELFEGPPSRRLAAARLSMPAR</sequence>
<name>A0A853DB25_9MICO</name>
<organism evidence="1 2">
    <name type="scientific">Allobranchiibius huperziae</name>
    <dbReference type="NCBI Taxonomy" id="1874116"/>
    <lineage>
        <taxon>Bacteria</taxon>
        <taxon>Bacillati</taxon>
        <taxon>Actinomycetota</taxon>
        <taxon>Actinomycetes</taxon>
        <taxon>Micrococcales</taxon>
        <taxon>Dermacoccaceae</taxon>
        <taxon>Allobranchiibius</taxon>
    </lineage>
</organism>
<dbReference type="EMBL" id="JACCFW010000001">
    <property type="protein sequence ID" value="NYJ74148.1"/>
    <property type="molecule type" value="Genomic_DNA"/>
</dbReference>
<dbReference type="AlphaFoldDB" id="A0A853DB25"/>
<proteinExistence type="predicted"/>
<accession>A0A853DB25</accession>
<dbReference type="Proteomes" id="UP000571817">
    <property type="component" value="Unassembled WGS sequence"/>
</dbReference>
<keyword evidence="2" id="KW-1185">Reference proteome</keyword>
<dbReference type="PANTHER" id="PTHR38479">
    <property type="entry name" value="LMO0824 PROTEIN"/>
    <property type="match status" value="1"/>
</dbReference>